<keyword evidence="2" id="KW-1185">Reference proteome</keyword>
<accession>A0AAW9R802</accession>
<evidence type="ECO:0000313" key="1">
    <source>
        <dbReference type="EMBL" id="MEJ8568752.1"/>
    </source>
</evidence>
<gene>
    <name evidence="1" type="ORF">V3330_14050</name>
</gene>
<dbReference type="RefSeq" id="WP_354696074.1">
    <property type="nucleotide sequence ID" value="NZ_JAZHOG010000009.1"/>
</dbReference>
<evidence type="ECO:0000313" key="2">
    <source>
        <dbReference type="Proteomes" id="UP001359886"/>
    </source>
</evidence>
<dbReference type="AlphaFoldDB" id="A0AAW9R802"/>
<comment type="caution">
    <text evidence="1">The sequence shown here is derived from an EMBL/GenBank/DDBJ whole genome shotgun (WGS) entry which is preliminary data.</text>
</comment>
<protein>
    <submittedName>
        <fullName evidence="1">Uncharacterized protein</fullName>
    </submittedName>
</protein>
<name>A0AAW9R802_9GAMM</name>
<proteinExistence type="predicted"/>
<dbReference type="Proteomes" id="UP001359886">
    <property type="component" value="Unassembled WGS sequence"/>
</dbReference>
<organism evidence="1 2">
    <name type="scientific">Elongatibacter sediminis</name>
    <dbReference type="NCBI Taxonomy" id="3119006"/>
    <lineage>
        <taxon>Bacteria</taxon>
        <taxon>Pseudomonadati</taxon>
        <taxon>Pseudomonadota</taxon>
        <taxon>Gammaproteobacteria</taxon>
        <taxon>Chromatiales</taxon>
        <taxon>Wenzhouxiangellaceae</taxon>
        <taxon>Elongatibacter</taxon>
    </lineage>
</organism>
<reference evidence="1 2" key="1">
    <citation type="submission" date="2024-02" db="EMBL/GenBank/DDBJ databases">
        <title>A novel Wenzhouxiangellaceae bacterium, isolated from coastal sediments.</title>
        <authorList>
            <person name="Du Z.-J."/>
            <person name="Ye Y.-Q."/>
            <person name="Zhang X.-Y."/>
        </authorList>
    </citation>
    <scope>NUCLEOTIDE SEQUENCE [LARGE SCALE GENOMIC DNA]</scope>
    <source>
        <strain evidence="1 2">CH-27</strain>
    </source>
</reference>
<sequence length="47" mass="5070">MSACRTVTSCAQGFLHYDIPTPGLMGVVPVQRIMDDNVADCEAAQQE</sequence>
<dbReference type="EMBL" id="JAZHOG010000009">
    <property type="protein sequence ID" value="MEJ8568752.1"/>
    <property type="molecule type" value="Genomic_DNA"/>
</dbReference>